<name>A0A2R4G2M8_BIFAD</name>
<evidence type="ECO:0000313" key="1">
    <source>
        <dbReference type="EMBL" id="AVT45093.1"/>
    </source>
</evidence>
<accession>A0A2R4G2M8</accession>
<organism evidence="1 2">
    <name type="scientific">Bifidobacterium adolescentis</name>
    <dbReference type="NCBI Taxonomy" id="1680"/>
    <lineage>
        <taxon>Bacteria</taxon>
        <taxon>Bacillati</taxon>
        <taxon>Actinomycetota</taxon>
        <taxon>Actinomycetes</taxon>
        <taxon>Bifidobacteriales</taxon>
        <taxon>Bifidobacteriaceae</taxon>
        <taxon>Bifidobacterium</taxon>
    </lineage>
</organism>
<proteinExistence type="predicted"/>
<sequence>MEERTVFFGVGDHVFSFGAFAEADFPGFEAADVDRLLVSAVMVVCPLILHDFEDVCGSFDDSGNTADVFVLLVRPHLAVLVSDAVF</sequence>
<reference evidence="1 2" key="1">
    <citation type="submission" date="2018-03" db="EMBL/GenBank/DDBJ databases">
        <authorList>
            <person name="Keele B.F."/>
        </authorList>
    </citation>
    <scope>NUCLEOTIDE SEQUENCE [LARGE SCALE GENOMIC DNA]</scope>
    <source>
        <strain evidence="1 2">1-11</strain>
    </source>
</reference>
<evidence type="ECO:0000313" key="2">
    <source>
        <dbReference type="Proteomes" id="UP000241454"/>
    </source>
</evidence>
<dbReference type="Proteomes" id="UP000241454">
    <property type="component" value="Chromosome"/>
</dbReference>
<dbReference type="AlphaFoldDB" id="A0A2R4G2M8"/>
<dbReference type="EMBL" id="CP028341">
    <property type="protein sequence ID" value="AVT45093.1"/>
    <property type="molecule type" value="Genomic_DNA"/>
</dbReference>
<protein>
    <submittedName>
        <fullName evidence="1">Uncharacterized protein</fullName>
    </submittedName>
</protein>
<gene>
    <name evidence="1" type="ORF">C8077_03645</name>
</gene>